<protein>
    <recommendedName>
        <fullName evidence="5">Transmembrane protein</fullName>
    </recommendedName>
</protein>
<feature type="compositionally biased region" description="Basic and acidic residues" evidence="1">
    <location>
        <begin position="1"/>
        <end position="20"/>
    </location>
</feature>
<feature type="region of interest" description="Disordered" evidence="1">
    <location>
        <begin position="373"/>
        <end position="503"/>
    </location>
</feature>
<feature type="compositionally biased region" description="Basic residues" evidence="1">
    <location>
        <begin position="484"/>
        <end position="494"/>
    </location>
</feature>
<reference evidence="3 4" key="1">
    <citation type="submission" date="2022-09" db="EMBL/GenBank/DDBJ databases">
        <authorList>
            <person name="Palmer J.M."/>
        </authorList>
    </citation>
    <scope>NUCLEOTIDE SEQUENCE [LARGE SCALE GENOMIC DNA]</scope>
    <source>
        <strain evidence="3 4">DSM 7382</strain>
    </source>
</reference>
<gene>
    <name evidence="3" type="ORF">QCA50_003045</name>
</gene>
<evidence type="ECO:0000256" key="2">
    <source>
        <dbReference type="SAM" id="Phobius"/>
    </source>
</evidence>
<sequence>MAHTSTESEKTKAKSKEGSKTRKTKQKTRPVNFAEESHKDSNDDKEKSSKASNKKDGDEKSKPDTKDKSKDRKPIPEIDADAIPNRHYLVLGCFLCRLHTSGSTPIATVLGVAATSVLSSAIPSSTSPILNAASAPDHSPSSKHPSTVVIIVLSIVAAFILFGLIAACWVYTRPKKRTTPTPSLPILQDEYMDEKVSVDEESLFGGKERVSAQPGTGPVLYNWTPYPHTSVIQPKTTDTAKRMSTRQSLHPDDKSSYPFKGQGTVASPSPASSPPLQQLHSAVSRAVNRVSALSASIYPVSPQPSHGYSGIGLAIGGDNSPLTADGTSMLQRNPSKASARRQSRTPKAARQSIAGFDMLTGPINDTDYFIPTRPPPATSIPASSSGGRARVQGPYTSTTSMRTSASVGGLASSRFSMSDRGGNPFESSQYVLPPLPSASKTSESRERDTRALTSALGLETPPLPVSPPTTLYPDDSITLAGDRRRSRAFSHSRMRSQGQALSPTVDATARLGNLMLETFQSSLSLNPSSQPPTGGLPPRPKPAIKKRADDKPPRVPSPPPMPSLAQMAMEHANPGDFADYRSPTYSIYGFYESDRKSTADRRSKMAF</sequence>
<dbReference type="EMBL" id="JASBNA010000003">
    <property type="protein sequence ID" value="KAK7693477.1"/>
    <property type="molecule type" value="Genomic_DNA"/>
</dbReference>
<feature type="region of interest" description="Disordered" evidence="1">
    <location>
        <begin position="231"/>
        <end position="282"/>
    </location>
</feature>
<evidence type="ECO:0008006" key="5">
    <source>
        <dbReference type="Google" id="ProtNLM"/>
    </source>
</evidence>
<feature type="compositionally biased region" description="Polar residues" evidence="1">
    <location>
        <begin position="394"/>
        <end position="406"/>
    </location>
</feature>
<name>A0AAW0GU31_9APHY</name>
<evidence type="ECO:0000313" key="4">
    <source>
        <dbReference type="Proteomes" id="UP001385951"/>
    </source>
</evidence>
<feature type="compositionally biased region" description="Basic and acidic residues" evidence="1">
    <location>
        <begin position="35"/>
        <end position="76"/>
    </location>
</feature>
<dbReference type="AlphaFoldDB" id="A0AAW0GU31"/>
<dbReference type="Proteomes" id="UP001385951">
    <property type="component" value="Unassembled WGS sequence"/>
</dbReference>
<feature type="compositionally biased region" description="Polar residues" evidence="1">
    <location>
        <begin position="322"/>
        <end position="336"/>
    </location>
</feature>
<feature type="compositionally biased region" description="Low complexity" evidence="1">
    <location>
        <begin position="523"/>
        <end position="533"/>
    </location>
</feature>
<keyword evidence="4" id="KW-1185">Reference proteome</keyword>
<organism evidence="3 4">
    <name type="scientific">Cerrena zonata</name>
    <dbReference type="NCBI Taxonomy" id="2478898"/>
    <lineage>
        <taxon>Eukaryota</taxon>
        <taxon>Fungi</taxon>
        <taxon>Dikarya</taxon>
        <taxon>Basidiomycota</taxon>
        <taxon>Agaricomycotina</taxon>
        <taxon>Agaricomycetes</taxon>
        <taxon>Polyporales</taxon>
        <taxon>Cerrenaceae</taxon>
        <taxon>Cerrena</taxon>
    </lineage>
</organism>
<feature type="region of interest" description="Disordered" evidence="1">
    <location>
        <begin position="322"/>
        <end position="351"/>
    </location>
</feature>
<feature type="transmembrane region" description="Helical" evidence="2">
    <location>
        <begin position="148"/>
        <end position="172"/>
    </location>
</feature>
<accession>A0AAW0GU31</accession>
<feature type="region of interest" description="Disordered" evidence="1">
    <location>
        <begin position="1"/>
        <end position="79"/>
    </location>
</feature>
<keyword evidence="2" id="KW-1133">Transmembrane helix</keyword>
<keyword evidence="2" id="KW-0472">Membrane</keyword>
<evidence type="ECO:0000313" key="3">
    <source>
        <dbReference type="EMBL" id="KAK7693477.1"/>
    </source>
</evidence>
<keyword evidence="2" id="KW-0812">Transmembrane</keyword>
<comment type="caution">
    <text evidence="3">The sequence shown here is derived from an EMBL/GenBank/DDBJ whole genome shotgun (WGS) entry which is preliminary data.</text>
</comment>
<evidence type="ECO:0000256" key="1">
    <source>
        <dbReference type="SAM" id="MobiDB-lite"/>
    </source>
</evidence>
<feature type="region of interest" description="Disordered" evidence="1">
    <location>
        <begin position="523"/>
        <end position="576"/>
    </location>
</feature>
<proteinExistence type="predicted"/>